<feature type="transmembrane region" description="Helical" evidence="1">
    <location>
        <begin position="73"/>
        <end position="90"/>
    </location>
</feature>
<gene>
    <name evidence="2" type="ORF">F1188_05050</name>
</gene>
<dbReference type="OrthoDB" id="7855510at2"/>
<organism evidence="2 3">
    <name type="scientific">Roseospira marina</name>
    <dbReference type="NCBI Taxonomy" id="140057"/>
    <lineage>
        <taxon>Bacteria</taxon>
        <taxon>Pseudomonadati</taxon>
        <taxon>Pseudomonadota</taxon>
        <taxon>Alphaproteobacteria</taxon>
        <taxon>Rhodospirillales</taxon>
        <taxon>Rhodospirillaceae</taxon>
        <taxon>Roseospira</taxon>
    </lineage>
</organism>
<dbReference type="EMBL" id="VWPJ01000003">
    <property type="protein sequence ID" value="KAA5606702.1"/>
    <property type="molecule type" value="Genomic_DNA"/>
</dbReference>
<dbReference type="AlphaFoldDB" id="A0A5M6IEZ2"/>
<reference evidence="2 3" key="1">
    <citation type="submission" date="2019-09" db="EMBL/GenBank/DDBJ databases">
        <title>Genome sequence of Roseospira marina, one of the more divergent members of the non-sulfur purple photosynthetic bacterial family, the Rhodospirillaceae.</title>
        <authorList>
            <person name="Meyer T."/>
            <person name="Kyndt J."/>
        </authorList>
    </citation>
    <scope>NUCLEOTIDE SEQUENCE [LARGE SCALE GENOMIC DNA]</scope>
    <source>
        <strain evidence="2 3">DSM 15113</strain>
    </source>
</reference>
<proteinExistence type="predicted"/>
<dbReference type="RefSeq" id="WP_150061303.1">
    <property type="nucleotide sequence ID" value="NZ_JACHII010000005.1"/>
</dbReference>
<sequence length="113" mass="11473">MSNADTSWFPVVAILVGAVVTYAWRALGTSLSGRLRADSPIMAWSGCVAHALLAALIARMIVLPVGPLETTPMAARLAGVAVGVAVFFGLGRNILIAVIAGAATMAGGVWLVA</sequence>
<keyword evidence="1" id="KW-0472">Membrane</keyword>
<dbReference type="InterPro" id="IPR008407">
    <property type="entry name" value="Brnchd-chn_aa_trnsp_AzlD"/>
</dbReference>
<feature type="transmembrane region" description="Helical" evidence="1">
    <location>
        <begin position="6"/>
        <end position="27"/>
    </location>
</feature>
<keyword evidence="3" id="KW-1185">Reference proteome</keyword>
<dbReference type="Proteomes" id="UP000324065">
    <property type="component" value="Unassembled WGS sequence"/>
</dbReference>
<protein>
    <submittedName>
        <fullName evidence="2">AzlD domain-containing protein</fullName>
    </submittedName>
</protein>
<keyword evidence="1" id="KW-0812">Transmembrane</keyword>
<evidence type="ECO:0000313" key="3">
    <source>
        <dbReference type="Proteomes" id="UP000324065"/>
    </source>
</evidence>
<keyword evidence="1" id="KW-1133">Transmembrane helix</keyword>
<feature type="transmembrane region" description="Helical" evidence="1">
    <location>
        <begin position="95"/>
        <end position="112"/>
    </location>
</feature>
<accession>A0A5M6IEZ2</accession>
<comment type="caution">
    <text evidence="2">The sequence shown here is derived from an EMBL/GenBank/DDBJ whole genome shotgun (WGS) entry which is preliminary data.</text>
</comment>
<evidence type="ECO:0000256" key="1">
    <source>
        <dbReference type="SAM" id="Phobius"/>
    </source>
</evidence>
<dbReference type="Pfam" id="PF05437">
    <property type="entry name" value="AzlD"/>
    <property type="match status" value="1"/>
</dbReference>
<feature type="transmembrane region" description="Helical" evidence="1">
    <location>
        <begin position="39"/>
        <end position="61"/>
    </location>
</feature>
<name>A0A5M6IEZ2_9PROT</name>
<evidence type="ECO:0000313" key="2">
    <source>
        <dbReference type="EMBL" id="KAA5606702.1"/>
    </source>
</evidence>